<keyword evidence="7" id="KW-0808">Transferase</keyword>
<dbReference type="AlphaFoldDB" id="A0A4U8UV91"/>
<dbReference type="InterPro" id="IPR019410">
    <property type="entry name" value="Methyltransf_16"/>
</dbReference>
<dbReference type="EC" id="2.1.1.60" evidence="3"/>
<dbReference type="PANTHER" id="PTHR13539:SF3">
    <property type="entry name" value="CALMODULIN-LYSINE N-METHYLTRANSFERASE"/>
    <property type="match status" value="1"/>
</dbReference>
<reference evidence="9 10" key="1">
    <citation type="journal article" date="2015" name="Genome Biol.">
        <title>Comparative genomics of Steinernema reveals deeply conserved gene regulatory networks.</title>
        <authorList>
            <person name="Dillman A.R."/>
            <person name="Macchietto M."/>
            <person name="Porter C.F."/>
            <person name="Rogers A."/>
            <person name="Williams B."/>
            <person name="Antoshechkin I."/>
            <person name="Lee M.M."/>
            <person name="Goodwin Z."/>
            <person name="Lu X."/>
            <person name="Lewis E.E."/>
            <person name="Goodrich-Blair H."/>
            <person name="Stock S.P."/>
            <person name="Adams B.J."/>
            <person name="Sternberg P.W."/>
            <person name="Mortazavi A."/>
        </authorList>
    </citation>
    <scope>NUCLEOTIDE SEQUENCE [LARGE SCALE GENOMIC DNA]</scope>
    <source>
        <strain evidence="9 10">ALL</strain>
    </source>
</reference>
<evidence type="ECO:0000313" key="9">
    <source>
        <dbReference type="EMBL" id="TMS35728.1"/>
    </source>
</evidence>
<dbReference type="GO" id="GO:0005634">
    <property type="term" value="C:nucleus"/>
    <property type="evidence" value="ECO:0007669"/>
    <property type="project" value="UniProtKB-SubCell"/>
</dbReference>
<evidence type="ECO:0000256" key="7">
    <source>
        <dbReference type="ARBA" id="ARBA00022679"/>
    </source>
</evidence>
<dbReference type="Gene3D" id="3.40.50.150">
    <property type="entry name" value="Vaccinia Virus protein VP39"/>
    <property type="match status" value="1"/>
</dbReference>
<dbReference type="EMBL" id="AZBU02000001">
    <property type="protein sequence ID" value="TMS35728.1"/>
    <property type="molecule type" value="Genomic_DNA"/>
</dbReference>
<evidence type="ECO:0000256" key="3">
    <source>
        <dbReference type="ARBA" id="ARBA00011914"/>
    </source>
</evidence>
<name>A0A4U8UV91_STECR</name>
<evidence type="ECO:0000256" key="4">
    <source>
        <dbReference type="ARBA" id="ARBA00020594"/>
    </source>
</evidence>
<evidence type="ECO:0000313" key="10">
    <source>
        <dbReference type="Proteomes" id="UP000298663"/>
    </source>
</evidence>
<dbReference type="InterPro" id="IPR029063">
    <property type="entry name" value="SAM-dependent_MTases_sf"/>
</dbReference>
<evidence type="ECO:0000256" key="2">
    <source>
        <dbReference type="ARBA" id="ARBA00004496"/>
    </source>
</evidence>
<evidence type="ECO:0000256" key="1">
    <source>
        <dbReference type="ARBA" id="ARBA00004123"/>
    </source>
</evidence>
<keyword evidence="5" id="KW-0963">Cytoplasm</keyword>
<accession>A0A4U8UV91</accession>
<dbReference type="InterPro" id="IPR025800">
    <property type="entry name" value="CaM-Lys-N-MeTrfase"/>
</dbReference>
<comment type="subcellular location">
    <subcellularLocation>
        <location evidence="2">Cytoplasm</location>
    </subcellularLocation>
    <subcellularLocation>
        <location evidence="1">Nucleus</location>
    </subcellularLocation>
</comment>
<dbReference type="PANTHER" id="PTHR13539">
    <property type="entry name" value="CALMODULIN-LYSINE N-METHYLTRANSFERASE"/>
    <property type="match status" value="1"/>
</dbReference>
<gene>
    <name evidence="9" type="ORF">L596_003062</name>
</gene>
<evidence type="ECO:0000256" key="5">
    <source>
        <dbReference type="ARBA" id="ARBA00022490"/>
    </source>
</evidence>
<comment type="caution">
    <text evidence="9">The sequence shown here is derived from an EMBL/GenBank/DDBJ whole genome shotgun (WGS) entry which is preliminary data.</text>
</comment>
<dbReference type="GO" id="GO:0005737">
    <property type="term" value="C:cytoplasm"/>
    <property type="evidence" value="ECO:0007669"/>
    <property type="project" value="UniProtKB-SubCell"/>
</dbReference>
<dbReference type="Pfam" id="PF10294">
    <property type="entry name" value="Methyltransf_16"/>
    <property type="match status" value="1"/>
</dbReference>
<dbReference type="GO" id="GO:0032259">
    <property type="term" value="P:methylation"/>
    <property type="evidence" value="ECO:0007669"/>
    <property type="project" value="UniProtKB-KW"/>
</dbReference>
<dbReference type="STRING" id="34508.A0A4U8UV91"/>
<sequence length="135" mass="15453">MENVQRIVAANGLQNVKSYVLDWSSPPEVAQKFDTIIASDCVYFERYHCIIDCMEKLIVEGGTVYLAAPKRKGSLELFLSKVNRDKWNVLLVENPMWNAALQKSRSAAAEKGAPQEFDEDLHFPRLVILNRIIWQ</sequence>
<dbReference type="Proteomes" id="UP000298663">
    <property type="component" value="Unassembled WGS sequence"/>
</dbReference>
<evidence type="ECO:0000256" key="8">
    <source>
        <dbReference type="ARBA" id="ARBA00023242"/>
    </source>
</evidence>
<keyword evidence="8" id="KW-0539">Nucleus</keyword>
<organism evidence="9 10">
    <name type="scientific">Steinernema carpocapsae</name>
    <name type="common">Entomopathogenic nematode</name>
    <dbReference type="NCBI Taxonomy" id="34508"/>
    <lineage>
        <taxon>Eukaryota</taxon>
        <taxon>Metazoa</taxon>
        <taxon>Ecdysozoa</taxon>
        <taxon>Nematoda</taxon>
        <taxon>Chromadorea</taxon>
        <taxon>Rhabditida</taxon>
        <taxon>Tylenchina</taxon>
        <taxon>Panagrolaimomorpha</taxon>
        <taxon>Strongyloidoidea</taxon>
        <taxon>Steinernematidae</taxon>
        <taxon>Steinernema</taxon>
    </lineage>
</organism>
<dbReference type="GO" id="GO:0018025">
    <property type="term" value="F:calmodulin-lysine N-methyltransferase activity"/>
    <property type="evidence" value="ECO:0007669"/>
    <property type="project" value="UniProtKB-EC"/>
</dbReference>
<dbReference type="SUPFAM" id="SSF53335">
    <property type="entry name" value="S-adenosyl-L-methionine-dependent methyltransferases"/>
    <property type="match status" value="1"/>
</dbReference>
<reference evidence="9 10" key="2">
    <citation type="journal article" date="2019" name="G3 (Bethesda)">
        <title>Hybrid Assembly of the Genome of the Entomopathogenic Nematode Steinernema carpocapsae Identifies the X-Chromosome.</title>
        <authorList>
            <person name="Serra L."/>
            <person name="Macchietto M."/>
            <person name="Macias-Munoz A."/>
            <person name="McGill C.J."/>
            <person name="Rodriguez I.M."/>
            <person name="Rodriguez B."/>
            <person name="Murad R."/>
            <person name="Mortazavi A."/>
        </authorList>
    </citation>
    <scope>NUCLEOTIDE SEQUENCE [LARGE SCALE GENOMIC DNA]</scope>
    <source>
        <strain evidence="9 10">ALL</strain>
    </source>
</reference>
<proteinExistence type="predicted"/>
<evidence type="ECO:0000256" key="6">
    <source>
        <dbReference type="ARBA" id="ARBA00022603"/>
    </source>
</evidence>
<keyword evidence="6" id="KW-0489">Methyltransferase</keyword>
<dbReference type="OrthoDB" id="413520at2759"/>
<keyword evidence="10" id="KW-1185">Reference proteome</keyword>
<protein>
    <recommendedName>
        <fullName evidence="4">Calmodulin-lysine N-methyltransferase</fullName>
        <ecNumber evidence="3">2.1.1.60</ecNumber>
    </recommendedName>
</protein>